<name>A0A4Q9PQ33_9APHY</name>
<dbReference type="Proteomes" id="UP000292082">
    <property type="component" value="Unassembled WGS sequence"/>
</dbReference>
<proteinExistence type="predicted"/>
<gene>
    <name evidence="1" type="ORF">BD310DRAFT_633928</name>
</gene>
<accession>A0A4Q9PQ33</accession>
<dbReference type="AlphaFoldDB" id="A0A4Q9PQ33"/>
<keyword evidence="2" id="KW-1185">Reference proteome</keyword>
<sequence length="150" mass="16774">MVYYGLSEPQTELQVANSSSTRRSQISSRRRLTFLISRLDSLPSPSLETASNPCIDAQAHLAKGFPESQAEGMADGADLVGNLQYLCGHSLRFYSFLWPFANNARHRKWLPLWRRHARLDRGWGPMVSASTCCAALANTTPQQSLLDIYT</sequence>
<dbReference type="EMBL" id="ML145154">
    <property type="protein sequence ID" value="TBU56304.1"/>
    <property type="molecule type" value="Genomic_DNA"/>
</dbReference>
<evidence type="ECO:0000313" key="2">
    <source>
        <dbReference type="Proteomes" id="UP000292082"/>
    </source>
</evidence>
<evidence type="ECO:0000313" key="1">
    <source>
        <dbReference type="EMBL" id="TBU56304.1"/>
    </source>
</evidence>
<organism evidence="1 2">
    <name type="scientific">Dichomitus squalens</name>
    <dbReference type="NCBI Taxonomy" id="114155"/>
    <lineage>
        <taxon>Eukaryota</taxon>
        <taxon>Fungi</taxon>
        <taxon>Dikarya</taxon>
        <taxon>Basidiomycota</taxon>
        <taxon>Agaricomycotina</taxon>
        <taxon>Agaricomycetes</taxon>
        <taxon>Polyporales</taxon>
        <taxon>Polyporaceae</taxon>
        <taxon>Dichomitus</taxon>
    </lineage>
</organism>
<reference evidence="1 2" key="1">
    <citation type="submission" date="2019-01" db="EMBL/GenBank/DDBJ databases">
        <title>Draft genome sequences of three monokaryotic isolates of the white-rot basidiomycete fungus Dichomitus squalens.</title>
        <authorList>
            <consortium name="DOE Joint Genome Institute"/>
            <person name="Lopez S.C."/>
            <person name="Andreopoulos B."/>
            <person name="Pangilinan J."/>
            <person name="Lipzen A."/>
            <person name="Riley R."/>
            <person name="Ahrendt S."/>
            <person name="Ng V."/>
            <person name="Barry K."/>
            <person name="Daum C."/>
            <person name="Grigoriev I.V."/>
            <person name="Hilden K.S."/>
            <person name="Makela M.R."/>
            <person name="de Vries R.P."/>
        </authorList>
    </citation>
    <scope>NUCLEOTIDE SEQUENCE [LARGE SCALE GENOMIC DNA]</scope>
    <source>
        <strain evidence="1 2">CBS 464.89</strain>
    </source>
</reference>
<protein>
    <submittedName>
        <fullName evidence="1">Uncharacterized protein</fullName>
    </submittedName>
</protein>